<feature type="domain" description="Association with the SNF1 complex (ASC)" evidence="3">
    <location>
        <begin position="68"/>
        <end position="232"/>
    </location>
</feature>
<gene>
    <name evidence="4" type="ORF">PILCRDRAFT_93845</name>
</gene>
<feature type="compositionally biased region" description="Gly residues" evidence="2">
    <location>
        <begin position="160"/>
        <end position="169"/>
    </location>
</feature>
<sequence length="232" mass="24611">SFFSTTSTTSENDTATPTTTTTLLSKSGSRAKYTTPIKWTDELPPELIAAANEEESYLASSSSGNNDDDSESVSFGVVAPNNVPPAPVLPRHLDKLILNSKKEEGRTGGAGGKNAMREREREERRSGRQARSALGMTSTIHHPGGGLHHHHTEIKSPSDGRGGGGGGTGEASTTHRSLESHGVADDASVLPVPSHVVLHHLSTSAIKNGVLAVANTTRYKQKYLTTVYYKPT</sequence>
<feature type="compositionally biased region" description="Low complexity" evidence="2">
    <location>
        <begin position="1"/>
        <end position="28"/>
    </location>
</feature>
<reference evidence="5" key="2">
    <citation type="submission" date="2015-01" db="EMBL/GenBank/DDBJ databases">
        <title>Evolutionary Origins and Diversification of the Mycorrhizal Mutualists.</title>
        <authorList>
            <consortium name="DOE Joint Genome Institute"/>
            <consortium name="Mycorrhizal Genomics Consortium"/>
            <person name="Kohler A."/>
            <person name="Kuo A."/>
            <person name="Nagy L.G."/>
            <person name="Floudas D."/>
            <person name="Copeland A."/>
            <person name="Barry K.W."/>
            <person name="Cichocki N."/>
            <person name="Veneault-Fourrey C."/>
            <person name="LaButti K."/>
            <person name="Lindquist E.A."/>
            <person name="Lipzen A."/>
            <person name="Lundell T."/>
            <person name="Morin E."/>
            <person name="Murat C."/>
            <person name="Riley R."/>
            <person name="Ohm R."/>
            <person name="Sun H."/>
            <person name="Tunlid A."/>
            <person name="Henrissat B."/>
            <person name="Grigoriev I.V."/>
            <person name="Hibbett D.S."/>
            <person name="Martin F."/>
        </authorList>
    </citation>
    <scope>NUCLEOTIDE SEQUENCE [LARGE SCALE GENOMIC DNA]</scope>
    <source>
        <strain evidence="5">F 1598</strain>
    </source>
</reference>
<dbReference type="SMART" id="SM01010">
    <property type="entry name" value="AMPKBI"/>
    <property type="match status" value="1"/>
</dbReference>
<protein>
    <recommendedName>
        <fullName evidence="3">Association with the SNF1 complex (ASC) domain-containing protein</fullName>
    </recommendedName>
</protein>
<feature type="region of interest" description="Disordered" evidence="2">
    <location>
        <begin position="1"/>
        <end position="30"/>
    </location>
</feature>
<dbReference type="Gene3D" id="6.20.250.60">
    <property type="match status" value="1"/>
</dbReference>
<feature type="compositionally biased region" description="Basic and acidic residues" evidence="2">
    <location>
        <begin position="115"/>
        <end position="126"/>
    </location>
</feature>
<dbReference type="GO" id="GO:0031588">
    <property type="term" value="C:nucleotide-activated protein kinase complex"/>
    <property type="evidence" value="ECO:0007669"/>
    <property type="project" value="TreeGrafter"/>
</dbReference>
<dbReference type="HOGENOM" id="CLU_075114_0_0_1"/>
<organism evidence="4 5">
    <name type="scientific">Piloderma croceum (strain F 1598)</name>
    <dbReference type="NCBI Taxonomy" id="765440"/>
    <lineage>
        <taxon>Eukaryota</taxon>
        <taxon>Fungi</taxon>
        <taxon>Dikarya</taxon>
        <taxon>Basidiomycota</taxon>
        <taxon>Agaricomycotina</taxon>
        <taxon>Agaricomycetes</taxon>
        <taxon>Agaricomycetidae</taxon>
        <taxon>Atheliales</taxon>
        <taxon>Atheliaceae</taxon>
        <taxon>Piloderma</taxon>
    </lineage>
</organism>
<dbReference type="PANTHER" id="PTHR10343:SF84">
    <property type="entry name" value="5'-AMP-ACTIVATED PROTEIN KINASE SUBUNIT BETA-1"/>
    <property type="match status" value="1"/>
</dbReference>
<comment type="similarity">
    <text evidence="1">Belongs to the 5'-AMP-activated protein kinase beta subunit family.</text>
</comment>
<dbReference type="GO" id="GO:0005737">
    <property type="term" value="C:cytoplasm"/>
    <property type="evidence" value="ECO:0007669"/>
    <property type="project" value="TreeGrafter"/>
</dbReference>
<dbReference type="InterPro" id="IPR037256">
    <property type="entry name" value="ASC_dom_sf"/>
</dbReference>
<evidence type="ECO:0000313" key="4">
    <source>
        <dbReference type="EMBL" id="KIM71478.1"/>
    </source>
</evidence>
<reference evidence="4 5" key="1">
    <citation type="submission" date="2014-04" db="EMBL/GenBank/DDBJ databases">
        <authorList>
            <consortium name="DOE Joint Genome Institute"/>
            <person name="Kuo A."/>
            <person name="Tarkka M."/>
            <person name="Buscot F."/>
            <person name="Kohler A."/>
            <person name="Nagy L.G."/>
            <person name="Floudas D."/>
            <person name="Copeland A."/>
            <person name="Barry K.W."/>
            <person name="Cichocki N."/>
            <person name="Veneault-Fourrey C."/>
            <person name="LaButti K."/>
            <person name="Lindquist E.A."/>
            <person name="Lipzen A."/>
            <person name="Lundell T."/>
            <person name="Morin E."/>
            <person name="Murat C."/>
            <person name="Sun H."/>
            <person name="Tunlid A."/>
            <person name="Henrissat B."/>
            <person name="Grigoriev I.V."/>
            <person name="Hibbett D.S."/>
            <person name="Martin F."/>
            <person name="Nordberg H.P."/>
            <person name="Cantor M.N."/>
            <person name="Hua S.X."/>
        </authorList>
    </citation>
    <scope>NUCLEOTIDE SEQUENCE [LARGE SCALE GENOMIC DNA]</scope>
    <source>
        <strain evidence="4 5">F 1598</strain>
    </source>
</reference>
<evidence type="ECO:0000256" key="2">
    <source>
        <dbReference type="SAM" id="MobiDB-lite"/>
    </source>
</evidence>
<keyword evidence="5" id="KW-1185">Reference proteome</keyword>
<dbReference type="AlphaFoldDB" id="A0A0C3ACH0"/>
<dbReference type="Proteomes" id="UP000054166">
    <property type="component" value="Unassembled WGS sequence"/>
</dbReference>
<evidence type="ECO:0000256" key="1">
    <source>
        <dbReference type="ARBA" id="ARBA00010926"/>
    </source>
</evidence>
<feature type="non-terminal residue" evidence="4">
    <location>
        <position position="1"/>
    </location>
</feature>
<dbReference type="InterPro" id="IPR050827">
    <property type="entry name" value="CRP1_MDG1_kinase"/>
</dbReference>
<dbReference type="InterPro" id="IPR006828">
    <property type="entry name" value="ASC_dom"/>
</dbReference>
<feature type="region of interest" description="Disordered" evidence="2">
    <location>
        <begin position="98"/>
        <end position="184"/>
    </location>
</feature>
<dbReference type="PANTHER" id="PTHR10343">
    <property type="entry name" value="5'-AMP-ACTIVATED PROTEIN KINASE , BETA SUBUNIT"/>
    <property type="match status" value="1"/>
</dbReference>
<feature type="region of interest" description="Disordered" evidence="2">
    <location>
        <begin position="54"/>
        <end position="77"/>
    </location>
</feature>
<dbReference type="OrthoDB" id="3269949at2759"/>
<dbReference type="GO" id="GO:0005634">
    <property type="term" value="C:nucleus"/>
    <property type="evidence" value="ECO:0007669"/>
    <property type="project" value="TreeGrafter"/>
</dbReference>
<dbReference type="GO" id="GO:0019901">
    <property type="term" value="F:protein kinase binding"/>
    <property type="evidence" value="ECO:0007669"/>
    <property type="project" value="TreeGrafter"/>
</dbReference>
<evidence type="ECO:0000313" key="5">
    <source>
        <dbReference type="Proteomes" id="UP000054166"/>
    </source>
</evidence>
<dbReference type="InParanoid" id="A0A0C3ACH0"/>
<evidence type="ECO:0000259" key="3">
    <source>
        <dbReference type="SMART" id="SM01010"/>
    </source>
</evidence>
<dbReference type="SUPFAM" id="SSF160219">
    <property type="entry name" value="AMPKBI-like"/>
    <property type="match status" value="1"/>
</dbReference>
<accession>A0A0C3ACH0</accession>
<dbReference type="EMBL" id="KN833304">
    <property type="protein sequence ID" value="KIM71478.1"/>
    <property type="molecule type" value="Genomic_DNA"/>
</dbReference>
<proteinExistence type="inferred from homology"/>
<name>A0A0C3ACH0_PILCF</name>
<dbReference type="GO" id="GO:0007165">
    <property type="term" value="P:signal transduction"/>
    <property type="evidence" value="ECO:0007669"/>
    <property type="project" value="TreeGrafter"/>
</dbReference>
<dbReference type="STRING" id="765440.A0A0C3ACH0"/>
<dbReference type="Pfam" id="PF04739">
    <property type="entry name" value="AMPKBI"/>
    <property type="match status" value="1"/>
</dbReference>